<feature type="transmembrane region" description="Helical" evidence="1">
    <location>
        <begin position="435"/>
        <end position="453"/>
    </location>
</feature>
<keyword evidence="1" id="KW-0812">Transmembrane</keyword>
<reference evidence="2 3" key="1">
    <citation type="journal article" date="2024" name="Science">
        <title>Giant polyketide synthase enzymes in the biosynthesis of giant marine polyether toxins.</title>
        <authorList>
            <person name="Fallon T.R."/>
            <person name="Shende V.V."/>
            <person name="Wierzbicki I.H."/>
            <person name="Pendleton A.L."/>
            <person name="Watervoot N.F."/>
            <person name="Auber R.P."/>
            <person name="Gonzalez D.J."/>
            <person name="Wisecaver J.H."/>
            <person name="Moore B.S."/>
        </authorList>
    </citation>
    <scope>NUCLEOTIDE SEQUENCE [LARGE SCALE GENOMIC DNA]</scope>
    <source>
        <strain evidence="2 3">12B1</strain>
    </source>
</reference>
<proteinExistence type="predicted"/>
<evidence type="ECO:0000256" key="1">
    <source>
        <dbReference type="SAM" id="Phobius"/>
    </source>
</evidence>
<sequence length="466" mass="51015">MHRLSLSTASLANAFSRSARPLSPLPLMHRLSASSTASLAHAFSRAARSLSHTAPPRLPRAPPASATPLRRWLCGAAPPPPPLTLRERLMPLGLWAIVCLNVGAYFSQGDDGAQVLLHYEHLSALLLGRQPERPTIPEHVAHATLTEHLERVLRGVSANDTLKLKLLREEGMVERLMDFIRGEAAELATLKSPILTTQHAAKILEAISTHPVAQAELVAAGAHEELLRLIRSPSTGLYIKKTLTTIVCNLLLHSDNLPPLARAGVVRTLVDEQNFSPKLKRQKVQVALGKLVVSLTHDHPRLLASLPADEQQLIGRLAAVEAEAAKQPLHSLRATIVESGLLLYLHTAAGGAAWGFFESVRRREPRAVLLRNVTRTSLVTCFIPILVVGGVVTAYNEANKKSDSVQEKFNVYFAICAVMYPCGRLLQWVEGFAPMWLGGHIVGFCSFFCWMLYSESDILKSDKLLT</sequence>
<accession>A0AB34IL63</accession>
<evidence type="ECO:0000313" key="3">
    <source>
        <dbReference type="Proteomes" id="UP001515480"/>
    </source>
</evidence>
<dbReference type="Gene3D" id="1.25.10.10">
    <property type="entry name" value="Leucine-rich Repeat Variant"/>
    <property type="match status" value="1"/>
</dbReference>
<feature type="transmembrane region" description="Helical" evidence="1">
    <location>
        <begin position="336"/>
        <end position="357"/>
    </location>
</feature>
<feature type="transmembrane region" description="Helical" evidence="1">
    <location>
        <begin position="377"/>
        <end position="397"/>
    </location>
</feature>
<evidence type="ECO:0000313" key="2">
    <source>
        <dbReference type="EMBL" id="KAL1500603.1"/>
    </source>
</evidence>
<dbReference type="Proteomes" id="UP001515480">
    <property type="component" value="Unassembled WGS sequence"/>
</dbReference>
<dbReference type="EMBL" id="JBGBPQ010000023">
    <property type="protein sequence ID" value="KAL1500603.1"/>
    <property type="molecule type" value="Genomic_DNA"/>
</dbReference>
<keyword evidence="3" id="KW-1185">Reference proteome</keyword>
<protein>
    <submittedName>
        <fullName evidence="2">Uncharacterized protein</fullName>
    </submittedName>
</protein>
<name>A0AB34IL63_PRYPA</name>
<gene>
    <name evidence="2" type="ORF">AB1Y20_013255</name>
</gene>
<dbReference type="InterPro" id="IPR011989">
    <property type="entry name" value="ARM-like"/>
</dbReference>
<keyword evidence="1" id="KW-0472">Membrane</keyword>
<comment type="caution">
    <text evidence="2">The sequence shown here is derived from an EMBL/GenBank/DDBJ whole genome shotgun (WGS) entry which is preliminary data.</text>
</comment>
<dbReference type="SUPFAM" id="SSF48371">
    <property type="entry name" value="ARM repeat"/>
    <property type="match status" value="1"/>
</dbReference>
<keyword evidence="1" id="KW-1133">Transmembrane helix</keyword>
<dbReference type="InterPro" id="IPR016024">
    <property type="entry name" value="ARM-type_fold"/>
</dbReference>
<organism evidence="2 3">
    <name type="scientific">Prymnesium parvum</name>
    <name type="common">Toxic golden alga</name>
    <dbReference type="NCBI Taxonomy" id="97485"/>
    <lineage>
        <taxon>Eukaryota</taxon>
        <taxon>Haptista</taxon>
        <taxon>Haptophyta</taxon>
        <taxon>Prymnesiophyceae</taxon>
        <taxon>Prymnesiales</taxon>
        <taxon>Prymnesiaceae</taxon>
        <taxon>Prymnesium</taxon>
    </lineage>
</organism>
<dbReference type="AlphaFoldDB" id="A0AB34IL63"/>